<dbReference type="PANTHER" id="PTHR11048">
    <property type="entry name" value="PRENYLTRANSFERASES"/>
    <property type="match status" value="1"/>
</dbReference>
<keyword evidence="11 12" id="KW-0472">Membrane</keyword>
<dbReference type="eggNOG" id="COG0382">
    <property type="taxonomic scope" value="Bacteria"/>
</dbReference>
<evidence type="ECO:0000256" key="2">
    <source>
        <dbReference type="ARBA" id="ARBA00004141"/>
    </source>
</evidence>
<feature type="transmembrane region" description="Helical" evidence="12">
    <location>
        <begin position="344"/>
        <end position="361"/>
    </location>
</feature>
<evidence type="ECO:0000256" key="12">
    <source>
        <dbReference type="HAMAP-Rule" id="MF_01635"/>
    </source>
</evidence>
<dbReference type="EMBL" id="AE016825">
    <property type="protein sequence ID" value="AAQ61270.1"/>
    <property type="molecule type" value="Genomic_DNA"/>
</dbReference>
<evidence type="ECO:0000256" key="8">
    <source>
        <dbReference type="ARBA" id="ARBA00022692"/>
    </source>
</evidence>
<evidence type="ECO:0000256" key="5">
    <source>
        <dbReference type="ARBA" id="ARBA00022519"/>
    </source>
</evidence>
<proteinExistence type="inferred from homology"/>
<feature type="region of interest" description="Disordered" evidence="14">
    <location>
        <begin position="30"/>
        <end position="175"/>
    </location>
</feature>
<dbReference type="KEGG" id="cvi:CV_3608"/>
<dbReference type="FunFam" id="1.10.357.140:FF:000002">
    <property type="entry name" value="4-hydroxybenzoate octaprenyltransferase"/>
    <property type="match status" value="1"/>
</dbReference>
<dbReference type="HOGENOM" id="CLU_556324_0_0_4"/>
<keyword evidence="5 12" id="KW-0997">Cell inner membrane</keyword>
<feature type="transmembrane region" description="Helical" evidence="12">
    <location>
        <begin position="246"/>
        <end position="266"/>
    </location>
</feature>
<dbReference type="GO" id="GO:0008412">
    <property type="term" value="F:4-hydroxybenzoate polyprenyltransferase activity"/>
    <property type="evidence" value="ECO:0007669"/>
    <property type="project" value="UniProtKB-UniRule"/>
</dbReference>
<evidence type="ECO:0000256" key="4">
    <source>
        <dbReference type="ARBA" id="ARBA00022475"/>
    </source>
</evidence>
<gene>
    <name evidence="12 15" type="primary">ubiA</name>
    <name evidence="15" type="ordered locus">CV_3608</name>
</gene>
<keyword evidence="10 12" id="KW-1133">Transmembrane helix</keyword>
<feature type="compositionally biased region" description="Low complexity" evidence="14">
    <location>
        <begin position="87"/>
        <end position="96"/>
    </location>
</feature>
<sequence>MITASRRLRVSPQATSAAGFWHNARHGKRCPVARRAPRPARLHAGLPDRARLAEPEAAGGRPPFRGVRAEPGRRPRAGRRGRGAGPAGRPAYVRPPRAADPGRHAGGVRPQRRPPRLSGLAAGAAARQPLAGPDAVRRAARAGPRAAALRMAGRRPSAGRRRHPGPARGRLSGPPLPLSAGRLAAAADRAVPARAGGFPVISTATIRDRYENYRQLMRWDKPIGTLLLLWPTLWALWIATHGAPRLSIVAIFCLGTFLMRSAGCVINDYADRDYDAHVARTSQRPFARGAVSKKEALLLAALLAALSFLLVLPLNNLTKLLSVPAVLIAASYPFTKRFFPMPQAYLGVAFSFGIPMGFAAETGEVPVLAWLLLLANLFWVVAYDTAYAIADKPDDLKIGIKTSAITMGDYDVAGVMLCHAAFLALMCGIGVHLALAWPYYLGLAAAAALIMQQYREIKDRDRAKCFKAFLDNNRVGAAVFAGVLLSYWLS</sequence>
<dbReference type="AlphaFoldDB" id="Q7NS19"/>
<dbReference type="FunFam" id="1.20.120.1780:FF:000001">
    <property type="entry name" value="4-hydroxybenzoate octaprenyltransferase"/>
    <property type="match status" value="1"/>
</dbReference>
<keyword evidence="9 12" id="KW-0460">Magnesium</keyword>
<dbReference type="EC" id="2.5.1.39" evidence="12 13"/>
<comment type="function">
    <text evidence="12">Catalyzes the prenylation of para-hydroxybenzoate (PHB) with an all-trans polyprenyl group. Mediates the second step in the final reaction sequence of ubiquinone-8 (UQ-8) biosynthesis, which is the condensation of the polyisoprenoid side chain with PHB, generating the first membrane-bound Q intermediate 3-octaprenyl-4-hydroxybenzoate.</text>
</comment>
<comment type="cofactor">
    <cofactor evidence="1 12">
        <name>Mg(2+)</name>
        <dbReference type="ChEBI" id="CHEBI:18420"/>
    </cofactor>
</comment>
<feature type="transmembrane region" description="Helical" evidence="12">
    <location>
        <begin position="474"/>
        <end position="489"/>
    </location>
</feature>
<dbReference type="InterPro" id="IPR030470">
    <property type="entry name" value="UbiA_prenylTrfase_CS"/>
</dbReference>
<dbReference type="Proteomes" id="UP000001424">
    <property type="component" value="Chromosome"/>
</dbReference>
<keyword evidence="6 12" id="KW-0808">Transferase</keyword>
<comment type="catalytic activity">
    <reaction evidence="12">
        <text>all-trans-octaprenyl diphosphate + 4-hydroxybenzoate = 4-hydroxy-3-(all-trans-octaprenyl)benzoate + diphosphate</text>
        <dbReference type="Rhea" id="RHEA:27782"/>
        <dbReference type="ChEBI" id="CHEBI:1617"/>
        <dbReference type="ChEBI" id="CHEBI:17879"/>
        <dbReference type="ChEBI" id="CHEBI:33019"/>
        <dbReference type="ChEBI" id="CHEBI:57711"/>
        <dbReference type="EC" id="2.5.1.39"/>
    </reaction>
</comment>
<dbReference type="InterPro" id="IPR039653">
    <property type="entry name" value="Prenyltransferase"/>
</dbReference>
<dbReference type="UniPathway" id="UPA00232"/>
<keyword evidence="8 12" id="KW-0812">Transmembrane</keyword>
<dbReference type="InterPro" id="IPR006370">
    <property type="entry name" value="HB_polyprenyltransferase-like"/>
</dbReference>
<evidence type="ECO:0000256" key="11">
    <source>
        <dbReference type="ARBA" id="ARBA00023136"/>
    </source>
</evidence>
<feature type="compositionally biased region" description="Low complexity" evidence="14">
    <location>
        <begin position="116"/>
        <end position="134"/>
    </location>
</feature>
<protein>
    <recommendedName>
        <fullName evidence="12 13">4-hydroxybenzoate octaprenyltransferase</fullName>
        <ecNumber evidence="12 13">2.5.1.39</ecNumber>
    </recommendedName>
    <alternativeName>
        <fullName evidence="12">4-HB polyprenyltransferase</fullName>
    </alternativeName>
</protein>
<dbReference type="HAMAP" id="MF_01635">
    <property type="entry name" value="UbiA"/>
    <property type="match status" value="1"/>
</dbReference>
<evidence type="ECO:0000313" key="16">
    <source>
        <dbReference type="Proteomes" id="UP000001424"/>
    </source>
</evidence>
<organism evidence="15 16">
    <name type="scientific">Chromobacterium violaceum (strain ATCC 12472 / DSM 30191 / JCM 1249 / CCUG 213 / NBRC 12614 / NCIMB 9131 / NCTC 9757 / MK)</name>
    <dbReference type="NCBI Taxonomy" id="243365"/>
    <lineage>
        <taxon>Bacteria</taxon>
        <taxon>Pseudomonadati</taxon>
        <taxon>Pseudomonadota</taxon>
        <taxon>Betaproteobacteria</taxon>
        <taxon>Neisseriales</taxon>
        <taxon>Chromobacteriaceae</taxon>
        <taxon>Chromobacterium</taxon>
    </lineage>
</organism>
<feature type="compositionally biased region" description="Low complexity" evidence="14">
    <location>
        <begin position="166"/>
        <end position="175"/>
    </location>
</feature>
<dbReference type="Pfam" id="PF01040">
    <property type="entry name" value="UbiA"/>
    <property type="match status" value="1"/>
</dbReference>
<keyword evidence="16" id="KW-1185">Reference proteome</keyword>
<evidence type="ECO:0000256" key="7">
    <source>
        <dbReference type="ARBA" id="ARBA00022688"/>
    </source>
</evidence>
<dbReference type="PROSITE" id="PS00943">
    <property type="entry name" value="UBIA"/>
    <property type="match status" value="1"/>
</dbReference>
<dbReference type="GO" id="GO:0005886">
    <property type="term" value="C:plasma membrane"/>
    <property type="evidence" value="ECO:0007669"/>
    <property type="project" value="UniProtKB-SubCell"/>
</dbReference>
<evidence type="ECO:0000256" key="3">
    <source>
        <dbReference type="ARBA" id="ARBA00005985"/>
    </source>
</evidence>
<evidence type="ECO:0000313" key="15">
    <source>
        <dbReference type="EMBL" id="AAQ61270.1"/>
    </source>
</evidence>
<evidence type="ECO:0000256" key="6">
    <source>
        <dbReference type="ARBA" id="ARBA00022679"/>
    </source>
</evidence>
<keyword evidence="4 12" id="KW-1003">Cell membrane</keyword>
<keyword evidence="7 12" id="KW-0831">Ubiquinone biosynthesis</keyword>
<evidence type="ECO:0000256" key="9">
    <source>
        <dbReference type="ARBA" id="ARBA00022842"/>
    </source>
</evidence>
<dbReference type="Gene3D" id="1.20.120.1780">
    <property type="entry name" value="UbiA prenyltransferase"/>
    <property type="match status" value="1"/>
</dbReference>
<dbReference type="GO" id="GO:0006744">
    <property type="term" value="P:ubiquinone biosynthetic process"/>
    <property type="evidence" value="ECO:0007669"/>
    <property type="project" value="UniProtKB-UniRule"/>
</dbReference>
<reference evidence="15 16" key="1">
    <citation type="journal article" date="2003" name="Proc. Natl. Acad. Sci. U.S.A.">
        <title>The complete genome sequence of Chromobacterium violaceum reveals remarkable and exploitable bacterial adaptability.</title>
        <authorList>
            <person name="Vasconcelos A.T.R."/>
            <person name="de Almeida D.F."/>
            <person name="Almeida F.C."/>
            <person name="de Almeida L.G.P."/>
            <person name="de Almeida R."/>
            <person name="Goncalves J.A.A."/>
            <person name="Andrade E.M."/>
            <person name="Antonio R.V."/>
            <person name="Araripe J."/>
            <person name="de Araujo M.F.F."/>
            <person name="Filho S.A."/>
            <person name="Azevedo V."/>
            <person name="Batista A.J."/>
            <person name="Bataus L.A.M."/>
            <person name="Batista J.S."/>
            <person name="Belo A."/>
            <person name="vander Berg C."/>
            <person name="Blamey J."/>
            <person name="Bogo M."/>
            <person name="Bonato S."/>
            <person name="Bordignon J."/>
            <person name="Brito C.A."/>
            <person name="Brocchi M."/>
            <person name="Burity H.A."/>
            <person name="Camargo A.A."/>
            <person name="Cardoso D.D.P."/>
            <person name="Carneiro N.P."/>
            <person name="Carraro D.M."/>
            <person name="Carvalho C.M.B."/>
            <person name="Cascardo J.C.M."/>
            <person name="Cavada B.S."/>
            <person name="Chueire L.M.O."/>
            <person name="Pasa T.B.C."/>
            <person name="Duran N."/>
            <person name="Fagundes N."/>
            <person name="Falcao C.L."/>
            <person name="Fantinatti F."/>
            <person name="Farias I.P."/>
            <person name="Felipe M.S.S."/>
            <person name="Ferrari L.P."/>
            <person name="Ferro J.A."/>
            <person name="Ferro M.I.T."/>
            <person name="Franco G.R."/>
            <person name="Freitas N.S.A."/>
            <person name="Furlan L.R."/>
            <person name="Gazzinelli R.T."/>
            <person name="Gomes E.A."/>
            <person name="Goncalves P.R."/>
            <person name="Grangeiro T.B."/>
            <person name="Grattapaglia D."/>
            <person name="Grisard E.C."/>
            <person name="Guimaraes C.T."/>
            <person name="Hanna E.S."/>
            <person name="Hungria M."/>
            <person name="Jardim S.N."/>
            <person name="Laurino J."/>
            <person name="Leoi L.C.T."/>
            <person name="Fassarella L."/>
            <person name="Lima A."/>
            <person name="Loureiro M.F."/>
            <person name="Lyra M.C.P."/>
            <person name="Macedo M."/>
            <person name="Madeira H.M.F."/>
            <person name="Manfio G.P."/>
            <person name="Maranhao A.Q."/>
            <person name="Martins W.S."/>
            <person name="di Mauro S.M.Z."/>
            <person name="de Medeiros S.R.B."/>
            <person name="Meissner R.D.V."/>
            <person name="Menck C.F.M."/>
            <person name="Moreira M.A.M."/>
            <person name="Nascimento F.F."/>
            <person name="Nicolas M.F."/>
            <person name="Oliveira J.G."/>
            <person name="Oliveira S.C."/>
            <person name="Paixao R.F.C."/>
            <person name="Parente J.A."/>
            <person name="Pedrosa F.O."/>
            <person name="Pena S.J.D."/>
            <person name="Perreira J.O."/>
            <person name="Perreira M."/>
            <person name="Pinto L.S.R.C."/>
            <person name="Pinto L.S."/>
            <person name="Porto J.I.R."/>
            <person name="Potrich D.P."/>
            <person name="Neto C.E.R."/>
            <person name="Reis A.M.M."/>
            <person name="Rigo L.U."/>
            <person name="Rondinelli E."/>
            <person name="dos Santos E.B.P."/>
            <person name="Santos F.R."/>
            <person name="Schneider M.P.C."/>
            <person name="Seuanez H.N."/>
            <person name="Silva A.M.R."/>
            <person name="da Silva A.L.C."/>
            <person name="Silva D.W."/>
            <person name="Silva R."/>
            <person name="Simoes I.C."/>
            <person name="Simon D."/>
            <person name="Soares C.M.A."/>
            <person name="Soares R.B.A."/>
            <person name="Souza E.M."/>
            <person name="Souza K.R.L."/>
            <person name="Souza R.C."/>
            <person name="Steffens M.B.R."/>
            <person name="Steindel M."/>
            <person name="Teixeira S.R."/>
            <person name="Urmenyi T."/>
            <person name="Vettore A."/>
            <person name="Wassem R."/>
            <person name="Zaha A."/>
            <person name="Simpson A.J.G."/>
        </authorList>
    </citation>
    <scope>NUCLEOTIDE SEQUENCE [LARGE SCALE GENOMIC DNA]</scope>
    <source>
        <strain evidence="16">ATCC 12472 / DSM 30191 / JCM 1249 / NBRC 12614 / NCIMB 9131 / NCTC 9757</strain>
    </source>
</reference>
<feature type="compositionally biased region" description="Low complexity" evidence="14">
    <location>
        <begin position="141"/>
        <end position="156"/>
    </location>
</feature>
<feature type="compositionally biased region" description="Basic residues" evidence="14">
    <location>
        <begin position="30"/>
        <end position="41"/>
    </location>
</feature>
<accession>Q7NS19</accession>
<dbReference type="CDD" id="cd13959">
    <property type="entry name" value="PT_UbiA_COQ2"/>
    <property type="match status" value="1"/>
</dbReference>
<evidence type="ECO:0000256" key="13">
    <source>
        <dbReference type="NCBIfam" id="TIGR01474"/>
    </source>
</evidence>
<dbReference type="NCBIfam" id="TIGR01474">
    <property type="entry name" value="ubiA_proteo"/>
    <property type="match status" value="1"/>
</dbReference>
<name>Q7NS19_CHRVO</name>
<feature type="transmembrane region" description="Helical" evidence="12">
    <location>
        <begin position="437"/>
        <end position="454"/>
    </location>
</feature>
<evidence type="ECO:0000256" key="10">
    <source>
        <dbReference type="ARBA" id="ARBA00022989"/>
    </source>
</evidence>
<dbReference type="STRING" id="243365.CV_3608"/>
<dbReference type="PANTHER" id="PTHR11048:SF28">
    <property type="entry name" value="4-HYDROXYBENZOATE POLYPRENYLTRANSFERASE, MITOCHONDRIAL"/>
    <property type="match status" value="1"/>
</dbReference>
<comment type="subcellular location">
    <subcellularLocation>
        <location evidence="12">Cell inner membrane</location>
        <topology evidence="12">Multi-pass membrane protein</topology>
    </subcellularLocation>
    <subcellularLocation>
        <location evidence="2">Membrane</location>
        <topology evidence="2">Multi-pass membrane protein</topology>
    </subcellularLocation>
</comment>
<evidence type="ECO:0000256" key="14">
    <source>
        <dbReference type="SAM" id="MobiDB-lite"/>
    </source>
</evidence>
<feature type="transmembrane region" description="Helical" evidence="12">
    <location>
        <begin position="296"/>
        <end position="314"/>
    </location>
</feature>
<feature type="transmembrane region" description="Helical" evidence="12">
    <location>
        <begin position="367"/>
        <end position="389"/>
    </location>
</feature>
<comment type="pathway">
    <text evidence="12">Cofactor biosynthesis; ubiquinone biosynthesis.</text>
</comment>
<evidence type="ECO:0000256" key="1">
    <source>
        <dbReference type="ARBA" id="ARBA00001946"/>
    </source>
</evidence>
<dbReference type="Gene3D" id="1.10.357.140">
    <property type="entry name" value="UbiA prenyltransferase"/>
    <property type="match status" value="1"/>
</dbReference>
<feature type="transmembrane region" description="Helical" evidence="12">
    <location>
        <begin position="223"/>
        <end position="240"/>
    </location>
</feature>
<comment type="similarity">
    <text evidence="3 12">Belongs to the UbiA prenyltransferase family.</text>
</comment>
<dbReference type="InterPro" id="IPR044878">
    <property type="entry name" value="UbiA_sf"/>
</dbReference>
<dbReference type="InterPro" id="IPR000537">
    <property type="entry name" value="UbiA_prenyltransferase"/>
</dbReference>